<proteinExistence type="predicted"/>
<reference evidence="2" key="1">
    <citation type="submission" date="2017-06" db="EMBL/GenBank/DDBJ databases">
        <title>FDA dAtabase for Regulatory Grade micrObial Sequences (FDA-ARGOS): Supporting development and validation of Infectious Disease Dx tests.</title>
        <authorList>
            <person name="Goldberg B."/>
            <person name="Campos J."/>
            <person name="Tallon L."/>
            <person name="Sadzewicz L."/>
            <person name="Sengamalay N."/>
            <person name="Ott S."/>
            <person name="Godinez A."/>
            <person name="Nagaraj S."/>
            <person name="Vavikolanu K."/>
            <person name="Nadendla S."/>
            <person name="George J."/>
            <person name="Geyer C."/>
            <person name="Sichtig H."/>
        </authorList>
    </citation>
    <scope>NUCLEOTIDE SEQUENCE [LARGE SCALE GENOMIC DNA]</scope>
    <source>
        <strain evidence="2">FDAARGOS_285</strain>
        <plasmid evidence="2">unnamed1</plasmid>
    </source>
</reference>
<evidence type="ECO:0000313" key="2">
    <source>
        <dbReference type="Proteomes" id="UP000197058"/>
    </source>
</evidence>
<accession>A0AAI8DL11</accession>
<dbReference type="EMBL" id="CP022047">
    <property type="protein sequence ID" value="ASE35676.1"/>
    <property type="molecule type" value="Genomic_DNA"/>
</dbReference>
<dbReference type="Proteomes" id="UP000197058">
    <property type="component" value="Plasmid unnamed1"/>
</dbReference>
<protein>
    <submittedName>
        <fullName evidence="1">Uncharacterized protein</fullName>
    </submittedName>
</protein>
<keyword evidence="1" id="KW-0614">Plasmid</keyword>
<dbReference type="AlphaFoldDB" id="A0AAI8DL11"/>
<geneLocation type="plasmid" evidence="1 2">
    <name>unnamed1</name>
</geneLocation>
<evidence type="ECO:0000313" key="1">
    <source>
        <dbReference type="EMBL" id="ASE35676.1"/>
    </source>
</evidence>
<dbReference type="RefSeq" id="WP_088592768.1">
    <property type="nucleotide sequence ID" value="NZ_CP022047.2"/>
</dbReference>
<name>A0AAI8DL11_MAMSC</name>
<sequence length="95" mass="11729">MWKYFRKNSLKLNHEQNEIQSVNHFYKDFVFVFIKNIAQQKEKLEILEFIKEAICLDIENETMKNVNRQNKMYDCIHENRMACLKYIQVYEKKNC</sequence>
<dbReference type="KEGG" id="sscu:CEP64_13730"/>
<gene>
    <name evidence="1" type="ORF">CEP64_13730</name>
</gene>
<organism evidence="1 2">
    <name type="scientific">Mammaliicoccus sciuri</name>
    <name type="common">Staphylococcus sciuri</name>
    <dbReference type="NCBI Taxonomy" id="1296"/>
    <lineage>
        <taxon>Bacteria</taxon>
        <taxon>Bacillati</taxon>
        <taxon>Bacillota</taxon>
        <taxon>Bacilli</taxon>
        <taxon>Bacillales</taxon>
        <taxon>Staphylococcaceae</taxon>
        <taxon>Mammaliicoccus</taxon>
    </lineage>
</organism>